<keyword evidence="3" id="KW-1185">Reference proteome</keyword>
<protein>
    <submittedName>
        <fullName evidence="2">Uncharacterized protein</fullName>
    </submittedName>
</protein>
<gene>
    <name evidence="1" type="ORF">BJG266_LOCUS17204</name>
    <name evidence="2" type="ORF">QVE165_LOCUS17296</name>
</gene>
<evidence type="ECO:0000313" key="1">
    <source>
        <dbReference type="EMBL" id="CAF1024906.1"/>
    </source>
</evidence>
<name>A0A814K0P1_9BILA</name>
<dbReference type="OrthoDB" id="10454714at2759"/>
<evidence type="ECO:0000313" key="2">
    <source>
        <dbReference type="EMBL" id="CAF1045138.1"/>
    </source>
</evidence>
<evidence type="ECO:0000313" key="3">
    <source>
        <dbReference type="Proteomes" id="UP000663832"/>
    </source>
</evidence>
<proteinExistence type="predicted"/>
<sequence length="108" mass="11904">MKGWVICLVSTLGCSAMIIAITGSIVFGVQRHKEMNFVENICLVIDAEAILHGCGESMCYAPVWTVEYNDNIIIKRSNQTIARITGSNSSKYAKALNELEMHPVSIIK</sequence>
<dbReference type="Proteomes" id="UP000663877">
    <property type="component" value="Unassembled WGS sequence"/>
</dbReference>
<reference evidence="2" key="1">
    <citation type="submission" date="2021-02" db="EMBL/GenBank/DDBJ databases">
        <authorList>
            <person name="Nowell W R."/>
        </authorList>
    </citation>
    <scope>NUCLEOTIDE SEQUENCE</scope>
</reference>
<dbReference type="AlphaFoldDB" id="A0A814K0P1"/>
<dbReference type="EMBL" id="CAJNOM010000099">
    <property type="protein sequence ID" value="CAF1045138.1"/>
    <property type="molecule type" value="Genomic_DNA"/>
</dbReference>
<comment type="caution">
    <text evidence="2">The sequence shown here is derived from an EMBL/GenBank/DDBJ whole genome shotgun (WGS) entry which is preliminary data.</text>
</comment>
<organism evidence="2 3">
    <name type="scientific">Adineta steineri</name>
    <dbReference type="NCBI Taxonomy" id="433720"/>
    <lineage>
        <taxon>Eukaryota</taxon>
        <taxon>Metazoa</taxon>
        <taxon>Spiralia</taxon>
        <taxon>Gnathifera</taxon>
        <taxon>Rotifera</taxon>
        <taxon>Eurotatoria</taxon>
        <taxon>Bdelloidea</taxon>
        <taxon>Adinetida</taxon>
        <taxon>Adinetidae</taxon>
        <taxon>Adineta</taxon>
    </lineage>
</organism>
<dbReference type="EMBL" id="CAJNOI010000082">
    <property type="protein sequence ID" value="CAF1024906.1"/>
    <property type="molecule type" value="Genomic_DNA"/>
</dbReference>
<accession>A0A814K0P1</accession>
<dbReference type="Proteomes" id="UP000663832">
    <property type="component" value="Unassembled WGS sequence"/>
</dbReference>